<dbReference type="EMBL" id="JACASF010000002">
    <property type="protein sequence ID" value="KAF6492516.1"/>
    <property type="molecule type" value="Genomic_DNA"/>
</dbReference>
<dbReference type="InParanoid" id="A0A7J8J6N2"/>
<accession>A0A7J8J6N2</accession>
<comment type="caution">
    <text evidence="2">The sequence shown here is derived from an EMBL/GenBank/DDBJ whole genome shotgun (WGS) entry which is preliminary data.</text>
</comment>
<evidence type="ECO:0000313" key="2">
    <source>
        <dbReference type="EMBL" id="KAF6492516.1"/>
    </source>
</evidence>
<protein>
    <submittedName>
        <fullName evidence="2">Uncharacterized protein</fullName>
    </submittedName>
</protein>
<dbReference type="AlphaFoldDB" id="A0A7J8J6N2"/>
<feature type="signal peptide" evidence="1">
    <location>
        <begin position="1"/>
        <end position="22"/>
    </location>
</feature>
<keyword evidence="1" id="KW-0732">Signal</keyword>
<dbReference type="Proteomes" id="UP000550707">
    <property type="component" value="Unassembled WGS sequence"/>
</dbReference>
<evidence type="ECO:0000313" key="3">
    <source>
        <dbReference type="Proteomes" id="UP000550707"/>
    </source>
</evidence>
<name>A0A7J8J6N2_MOLMO</name>
<organism evidence="2 3">
    <name type="scientific">Molossus molossus</name>
    <name type="common">Pallas' mastiff bat</name>
    <name type="synonym">Vespertilio molossus</name>
    <dbReference type="NCBI Taxonomy" id="27622"/>
    <lineage>
        <taxon>Eukaryota</taxon>
        <taxon>Metazoa</taxon>
        <taxon>Chordata</taxon>
        <taxon>Craniata</taxon>
        <taxon>Vertebrata</taxon>
        <taxon>Euteleostomi</taxon>
        <taxon>Mammalia</taxon>
        <taxon>Eutheria</taxon>
        <taxon>Laurasiatheria</taxon>
        <taxon>Chiroptera</taxon>
        <taxon>Yangochiroptera</taxon>
        <taxon>Molossidae</taxon>
        <taxon>Molossus</taxon>
    </lineage>
</organism>
<keyword evidence="3" id="KW-1185">Reference proteome</keyword>
<proteinExistence type="predicted"/>
<gene>
    <name evidence="2" type="ORF">HJG59_009703</name>
</gene>
<reference evidence="2 3" key="1">
    <citation type="journal article" date="2020" name="Nature">
        <title>Six reference-quality genomes reveal evolution of bat adaptations.</title>
        <authorList>
            <person name="Jebb D."/>
            <person name="Huang Z."/>
            <person name="Pippel M."/>
            <person name="Hughes G.M."/>
            <person name="Lavrichenko K."/>
            <person name="Devanna P."/>
            <person name="Winkler S."/>
            <person name="Jermiin L.S."/>
            <person name="Skirmuntt E.C."/>
            <person name="Katzourakis A."/>
            <person name="Burkitt-Gray L."/>
            <person name="Ray D.A."/>
            <person name="Sullivan K.A.M."/>
            <person name="Roscito J.G."/>
            <person name="Kirilenko B.M."/>
            <person name="Davalos L.M."/>
            <person name="Corthals A.P."/>
            <person name="Power M.L."/>
            <person name="Jones G."/>
            <person name="Ransome R.D."/>
            <person name="Dechmann D.K.N."/>
            <person name="Locatelli A.G."/>
            <person name="Puechmaille S.J."/>
            <person name="Fedrigo O."/>
            <person name="Jarvis E.D."/>
            <person name="Hiller M."/>
            <person name="Vernes S.C."/>
            <person name="Myers E.W."/>
            <person name="Teeling E.C."/>
        </authorList>
    </citation>
    <scope>NUCLEOTIDE SEQUENCE [LARGE SCALE GENOMIC DNA]</scope>
    <source>
        <strain evidence="2">MMolMol1</strain>
        <tissue evidence="2">Muscle</tissue>
    </source>
</reference>
<sequence>MCTAAGALCWTVLGLHAPCCPASILKEQDCILPGPPAATSLPSPPAVCQCSGKPLDGFKSKPLECSQCNVIPSTVMSCKELYGRCPAHKSDLSPVRDLPTPLLCDKRPCICRVRDPGPACAYAIEVRILNSDSTFWSPGEAHGYPATA</sequence>
<evidence type="ECO:0000256" key="1">
    <source>
        <dbReference type="SAM" id="SignalP"/>
    </source>
</evidence>
<feature type="chain" id="PRO_5029468953" evidence="1">
    <location>
        <begin position="23"/>
        <end position="148"/>
    </location>
</feature>